<gene>
    <name evidence="3" type="ORF">ACFPME_03605</name>
</gene>
<dbReference type="Gene3D" id="2.30.42.10">
    <property type="match status" value="1"/>
</dbReference>
<proteinExistence type="predicted"/>
<sequence>MQRFAAVVACVFAVCLSPALCAQSPASPVTRQAFSYCSVTDTASHKVWASPVFEYAYLPDGRNQFTRTQDMASEFHAFVGSMGGAGDKACVLANGGRAEIEAHRNEIRAIMTKRFMGMVRAHRWMDVPWTPAPWSPATVAAKPAAVTRYFYCVATDADLRKTVAALVFEMSVDGSSPVTAYTQAAAYGKEFARDVAAPNGLAQGQPDCYFKDTRAEAEKALHDYRKMFSGFNLKFTDVAWRPAQESAATVTAAAVPSAPTAAEPGAAPAQGTLGIHVGEVSPTLALALGMDRARGALVVEVLKGRPAEAAGIKPMDVVLGINQQAVNQFTDLPVMVGRLPAGTPVTLQVWRERSEHEVSVGLSGRPAAVTAQTGTAIAPSTDTTAAVTAAPAAGISKYCHVFMQFVSKPGGVHSKVWENRDSDGSEAAMMATLAAFTAHMHQQQPKVWHEFAGRSPKCDMNLGYCHASVVRHFGGTSQIAGQFCKRSREEAEADWARLTQGSPEVEIVAWPVAS</sequence>
<feature type="chain" id="PRO_5045929061" evidence="1">
    <location>
        <begin position="23"/>
        <end position="514"/>
    </location>
</feature>
<dbReference type="Proteomes" id="UP001596013">
    <property type="component" value="Unassembled WGS sequence"/>
</dbReference>
<dbReference type="SUPFAM" id="SSF50156">
    <property type="entry name" value="PDZ domain-like"/>
    <property type="match status" value="1"/>
</dbReference>
<evidence type="ECO:0000313" key="4">
    <source>
        <dbReference type="Proteomes" id="UP001596013"/>
    </source>
</evidence>
<dbReference type="SMART" id="SM00228">
    <property type="entry name" value="PDZ"/>
    <property type="match status" value="1"/>
</dbReference>
<dbReference type="InterPro" id="IPR001478">
    <property type="entry name" value="PDZ"/>
</dbReference>
<dbReference type="EMBL" id="JBHSMK010000002">
    <property type="protein sequence ID" value="MFC5435626.1"/>
    <property type="molecule type" value="Genomic_DNA"/>
</dbReference>
<feature type="signal peptide" evidence="1">
    <location>
        <begin position="1"/>
        <end position="22"/>
    </location>
</feature>
<dbReference type="RefSeq" id="WP_377302101.1">
    <property type="nucleotide sequence ID" value="NZ_JBHSMK010000002.1"/>
</dbReference>
<evidence type="ECO:0000256" key="1">
    <source>
        <dbReference type="SAM" id="SignalP"/>
    </source>
</evidence>
<evidence type="ECO:0000259" key="2">
    <source>
        <dbReference type="PROSITE" id="PS50106"/>
    </source>
</evidence>
<organism evidence="3 4">
    <name type="scientific">Rhodanobacter umsongensis</name>
    <dbReference type="NCBI Taxonomy" id="633153"/>
    <lineage>
        <taxon>Bacteria</taxon>
        <taxon>Pseudomonadati</taxon>
        <taxon>Pseudomonadota</taxon>
        <taxon>Gammaproteobacteria</taxon>
        <taxon>Lysobacterales</taxon>
        <taxon>Rhodanobacteraceae</taxon>
        <taxon>Rhodanobacter</taxon>
    </lineage>
</organism>
<comment type="caution">
    <text evidence="3">The sequence shown here is derived from an EMBL/GenBank/DDBJ whole genome shotgun (WGS) entry which is preliminary data.</text>
</comment>
<dbReference type="CDD" id="cd10839">
    <property type="entry name" value="cpPDZ1_DegP-like"/>
    <property type="match status" value="1"/>
</dbReference>
<reference evidence="4" key="1">
    <citation type="journal article" date="2019" name="Int. J. Syst. Evol. Microbiol.">
        <title>The Global Catalogue of Microorganisms (GCM) 10K type strain sequencing project: providing services to taxonomists for standard genome sequencing and annotation.</title>
        <authorList>
            <consortium name="The Broad Institute Genomics Platform"/>
            <consortium name="The Broad Institute Genome Sequencing Center for Infectious Disease"/>
            <person name="Wu L."/>
            <person name="Ma J."/>
        </authorList>
    </citation>
    <scope>NUCLEOTIDE SEQUENCE [LARGE SCALE GENOMIC DNA]</scope>
    <source>
        <strain evidence="4">JCM 17130</strain>
    </source>
</reference>
<dbReference type="Pfam" id="PF13180">
    <property type="entry name" value="PDZ_2"/>
    <property type="match status" value="1"/>
</dbReference>
<name>A0ABW0JIQ5_9GAMM</name>
<accession>A0ABW0JIQ5</accession>
<keyword evidence="4" id="KW-1185">Reference proteome</keyword>
<dbReference type="InterPro" id="IPR036034">
    <property type="entry name" value="PDZ_sf"/>
</dbReference>
<protein>
    <submittedName>
        <fullName evidence="3">PDZ domain-containing protein</fullName>
    </submittedName>
</protein>
<feature type="domain" description="PDZ" evidence="2">
    <location>
        <begin position="270"/>
        <end position="353"/>
    </location>
</feature>
<dbReference type="PROSITE" id="PS50106">
    <property type="entry name" value="PDZ"/>
    <property type="match status" value="1"/>
</dbReference>
<keyword evidence="1" id="KW-0732">Signal</keyword>
<evidence type="ECO:0000313" key="3">
    <source>
        <dbReference type="EMBL" id="MFC5435626.1"/>
    </source>
</evidence>